<gene>
    <name evidence="1" type="ORF">NCTC10738_00173</name>
</gene>
<evidence type="ECO:0000313" key="2">
    <source>
        <dbReference type="Proteomes" id="UP000254069"/>
    </source>
</evidence>
<dbReference type="Proteomes" id="UP000254069">
    <property type="component" value="Unassembled WGS sequence"/>
</dbReference>
<proteinExistence type="predicted"/>
<organism evidence="1 2">
    <name type="scientific">Shewanella algae</name>
    <dbReference type="NCBI Taxonomy" id="38313"/>
    <lineage>
        <taxon>Bacteria</taxon>
        <taxon>Pseudomonadati</taxon>
        <taxon>Pseudomonadota</taxon>
        <taxon>Gammaproteobacteria</taxon>
        <taxon>Alteromonadales</taxon>
        <taxon>Shewanellaceae</taxon>
        <taxon>Shewanella</taxon>
    </lineage>
</organism>
<accession>A0A379YKZ3</accession>
<dbReference type="AlphaFoldDB" id="A0A379YKZ3"/>
<sequence length="91" mass="9926">MSLSKVIKKMGDGSGLDAFKGRQMTTAELLATMGSAAETDRRRARLKAAGLGDDEIADKLLQDAQERLRDLDAGRLVPSRNHGNRDTIRES</sequence>
<protein>
    <submittedName>
        <fullName evidence="1">Uncharacterized protein</fullName>
    </submittedName>
</protein>
<name>A0A379YKZ3_9GAMM</name>
<dbReference type="RefSeq" id="WP_115388980.1">
    <property type="nucleotide sequence ID" value="NZ_JADZHC010000038.1"/>
</dbReference>
<evidence type="ECO:0000313" key="1">
    <source>
        <dbReference type="EMBL" id="SUI46380.1"/>
    </source>
</evidence>
<dbReference type="EMBL" id="UGYO01000001">
    <property type="protein sequence ID" value="SUI46380.1"/>
    <property type="molecule type" value="Genomic_DNA"/>
</dbReference>
<reference evidence="1 2" key="1">
    <citation type="submission" date="2018-06" db="EMBL/GenBank/DDBJ databases">
        <authorList>
            <consortium name="Pathogen Informatics"/>
            <person name="Doyle S."/>
        </authorList>
    </citation>
    <scope>NUCLEOTIDE SEQUENCE [LARGE SCALE GENOMIC DNA]</scope>
    <source>
        <strain evidence="1 2">NCTC10738</strain>
    </source>
</reference>
<keyword evidence="2" id="KW-1185">Reference proteome</keyword>